<dbReference type="Proteomes" id="UP000887579">
    <property type="component" value="Unplaced"/>
</dbReference>
<evidence type="ECO:0000313" key="1">
    <source>
        <dbReference type="Proteomes" id="UP000887579"/>
    </source>
</evidence>
<evidence type="ECO:0000313" key="2">
    <source>
        <dbReference type="WBParaSite" id="ES5_v2.g20225.t1"/>
    </source>
</evidence>
<name>A0AC34FS89_9BILA</name>
<protein>
    <submittedName>
        <fullName evidence="2">C3H1-type domain-containing protein</fullName>
    </submittedName>
</protein>
<sequence length="237" mass="26422">MPLQVYPTFSSPPGNGQNCFPMLYYAIQNPYQHHQHPHYDPSTASFLAMPSLLPEQQPLYYTIDQHGNYVLLTPPQSSSSRPLSSDQSDISSGGEQCHQVLPTTYSYSMESSLDSSQPSDPTPSFYDPRNLLNLSLGGFGRKVGAGKTRVSSAYKTMLCNMFSTNGSCSYGTGCQYAHGAEEIRPAIPHPKYKTQLCNKFSTSRGCQYGEKCHFRHPDDLEAELNEMKKKEKNKKAN</sequence>
<proteinExistence type="predicted"/>
<reference evidence="2" key="1">
    <citation type="submission" date="2022-11" db="UniProtKB">
        <authorList>
            <consortium name="WormBaseParasite"/>
        </authorList>
    </citation>
    <scope>IDENTIFICATION</scope>
</reference>
<dbReference type="WBParaSite" id="ES5_v2.g20225.t1">
    <property type="protein sequence ID" value="ES5_v2.g20225.t1"/>
    <property type="gene ID" value="ES5_v2.g20225"/>
</dbReference>
<organism evidence="1 2">
    <name type="scientific">Panagrolaimus sp. ES5</name>
    <dbReference type="NCBI Taxonomy" id="591445"/>
    <lineage>
        <taxon>Eukaryota</taxon>
        <taxon>Metazoa</taxon>
        <taxon>Ecdysozoa</taxon>
        <taxon>Nematoda</taxon>
        <taxon>Chromadorea</taxon>
        <taxon>Rhabditida</taxon>
        <taxon>Tylenchina</taxon>
        <taxon>Panagrolaimomorpha</taxon>
        <taxon>Panagrolaimoidea</taxon>
        <taxon>Panagrolaimidae</taxon>
        <taxon>Panagrolaimus</taxon>
    </lineage>
</organism>
<accession>A0AC34FS89</accession>